<feature type="compositionally biased region" description="Basic residues" evidence="1">
    <location>
        <begin position="97"/>
        <end position="108"/>
    </location>
</feature>
<dbReference type="RefSeq" id="WP_139800133.1">
    <property type="nucleotide sequence ID" value="NZ_CTEC01000001.1"/>
</dbReference>
<feature type="region of interest" description="Disordered" evidence="1">
    <location>
        <begin position="92"/>
        <end position="113"/>
    </location>
</feature>
<evidence type="ECO:0000313" key="3">
    <source>
        <dbReference type="Proteomes" id="UP000199601"/>
    </source>
</evidence>
<evidence type="ECO:0000256" key="1">
    <source>
        <dbReference type="SAM" id="MobiDB-lite"/>
    </source>
</evidence>
<name>A0A0U1CU19_9MYCO</name>
<dbReference type="AlphaFoldDB" id="A0A0U1CU19"/>
<protein>
    <submittedName>
        <fullName evidence="2">Uncharacterized protein</fullName>
    </submittedName>
</protein>
<keyword evidence="3" id="KW-1185">Reference proteome</keyword>
<dbReference type="EMBL" id="CTEC01000001">
    <property type="protein sequence ID" value="CQD02025.1"/>
    <property type="molecule type" value="Genomic_DNA"/>
</dbReference>
<organism evidence="2 3">
    <name type="scientific">Mycobacterium europaeum</name>
    <dbReference type="NCBI Taxonomy" id="761804"/>
    <lineage>
        <taxon>Bacteria</taxon>
        <taxon>Bacillati</taxon>
        <taxon>Actinomycetota</taxon>
        <taxon>Actinomycetes</taxon>
        <taxon>Mycobacteriales</taxon>
        <taxon>Mycobacteriaceae</taxon>
        <taxon>Mycobacterium</taxon>
        <taxon>Mycobacterium simiae complex</taxon>
    </lineage>
</organism>
<reference evidence="3" key="1">
    <citation type="submission" date="2015-03" db="EMBL/GenBank/DDBJ databases">
        <authorList>
            <person name="Urmite Genomes"/>
        </authorList>
    </citation>
    <scope>NUCLEOTIDE SEQUENCE [LARGE SCALE GENOMIC DNA]</scope>
    <source>
        <strain evidence="3">CSUR P1344</strain>
    </source>
</reference>
<sequence>MATGSPVAAAARVALKARGCRLGTAAPAPRPWPVRRFTAAKEGRRPNWEDIVEVLDGDGDRLFRDIEDAHDQALWLVTEQWVDVKAAGLKPGARAKSAWRHSQARRAHKSDIDAAAQIAEAADAAR</sequence>
<accession>A0A0U1CU19</accession>
<dbReference type="Proteomes" id="UP000199601">
    <property type="component" value="Unassembled WGS sequence"/>
</dbReference>
<proteinExistence type="predicted"/>
<gene>
    <name evidence="2" type="ORF">BN000_00078</name>
</gene>
<evidence type="ECO:0000313" key="2">
    <source>
        <dbReference type="EMBL" id="CQD02025.1"/>
    </source>
</evidence>